<comment type="subcellular location">
    <subcellularLocation>
        <location evidence="1">Membrane</location>
        <topology evidence="1">Multi-pass membrane protein</topology>
    </subcellularLocation>
</comment>
<feature type="transmembrane region" description="Helical" evidence="5">
    <location>
        <begin position="273"/>
        <end position="294"/>
    </location>
</feature>
<name>A0A0D2BAJ6_9EURO</name>
<feature type="transmembrane region" description="Helical" evidence="5">
    <location>
        <begin position="429"/>
        <end position="447"/>
    </location>
</feature>
<feature type="transmembrane region" description="Helical" evidence="5">
    <location>
        <begin position="6"/>
        <end position="26"/>
    </location>
</feature>
<sequence length="608" mass="66534">MPSLDVSELNIVIAILGFFIISYGFQSVKIKQVWYLGEALPAVVFGILLGPIAAKFLDAERWGSAAQGQQNAITLGVARIVIGVQLVIAGFQLPAKYQLYRWKEMLICLLPVMTIMWLCTTACMLATVPKITLLAALVIGSCVTCTDPILSQAVAKGPFADKYVRRPLRELISSEAGANDGFGFPFLMLAVYLIRHAEYPGLEKEMADHSAALLAKEGVERADGSATNATEAAVHLLVRGVSMLVAREEGGEEVGRLGGGVGKALAEWGVETWLYIVLMSVAYGAVCGFGSMYLTRIALRKNWIDTESYLLWPTALGLFIVGTCGALGTDDLLACFVAGNAMNWDGQYLAETTARHDEVNSCVDVLLNFGGFMYIGTIIPWSDFNDPNGTGLTYPRLIGLGILVLIFRRIPAIFATYKLFPGCCKDWKEALFMGYFGPIGIGAVFYVEHTRHLFPESGEALTVEENLLTRVMIPVVYWLVLFSIVVHGLSIPALNAFLKWRGVPPIQDDQEGPVEVDVLSTHEPLPKNARRSSDPKRRSIVVNNRFSRAGPIDISGPMVQHGAVGWPQQNVYGNGYDDGSAQYYRKDNAQQRITFSDVNARLGEKDMV</sequence>
<keyword evidence="3 5" id="KW-1133">Transmembrane helix</keyword>
<evidence type="ECO:0000313" key="7">
    <source>
        <dbReference type="EMBL" id="KIW49251.1"/>
    </source>
</evidence>
<dbReference type="GO" id="GO:0120029">
    <property type="term" value="P:proton export across plasma membrane"/>
    <property type="evidence" value="ECO:0007669"/>
    <property type="project" value="InterPro"/>
</dbReference>
<dbReference type="GO" id="GO:0036376">
    <property type="term" value="P:sodium ion export across plasma membrane"/>
    <property type="evidence" value="ECO:0007669"/>
    <property type="project" value="InterPro"/>
</dbReference>
<proteinExistence type="predicted"/>
<evidence type="ECO:0000256" key="1">
    <source>
        <dbReference type="ARBA" id="ARBA00004141"/>
    </source>
</evidence>
<dbReference type="HOGENOM" id="CLU_008635_4_1_1"/>
<dbReference type="STRING" id="348802.A0A0D2BAJ6"/>
<evidence type="ECO:0000256" key="2">
    <source>
        <dbReference type="ARBA" id="ARBA00022692"/>
    </source>
</evidence>
<organism evidence="7 8">
    <name type="scientific">Exophiala xenobiotica</name>
    <dbReference type="NCBI Taxonomy" id="348802"/>
    <lineage>
        <taxon>Eukaryota</taxon>
        <taxon>Fungi</taxon>
        <taxon>Dikarya</taxon>
        <taxon>Ascomycota</taxon>
        <taxon>Pezizomycotina</taxon>
        <taxon>Eurotiomycetes</taxon>
        <taxon>Chaetothyriomycetidae</taxon>
        <taxon>Chaetothyriales</taxon>
        <taxon>Herpotrichiellaceae</taxon>
        <taxon>Exophiala</taxon>
    </lineage>
</organism>
<feature type="domain" description="Cation/H+ exchanger transmembrane" evidence="6">
    <location>
        <begin position="31"/>
        <end position="494"/>
    </location>
</feature>
<dbReference type="PANTHER" id="PTHR31382">
    <property type="entry name" value="NA(+)/H(+) ANTIPORTER"/>
    <property type="match status" value="1"/>
</dbReference>
<accession>A0A0D2BAJ6</accession>
<keyword evidence="8" id="KW-1185">Reference proteome</keyword>
<dbReference type="RefSeq" id="XP_013309835.1">
    <property type="nucleotide sequence ID" value="XM_013454381.1"/>
</dbReference>
<dbReference type="Pfam" id="PF00999">
    <property type="entry name" value="Na_H_Exchanger"/>
    <property type="match status" value="1"/>
</dbReference>
<feature type="transmembrane region" description="Helical" evidence="5">
    <location>
        <begin position="73"/>
        <end position="93"/>
    </location>
</feature>
<gene>
    <name evidence="7" type="ORF">PV05_10946</name>
</gene>
<dbReference type="EMBL" id="KN847323">
    <property type="protein sequence ID" value="KIW49251.1"/>
    <property type="molecule type" value="Genomic_DNA"/>
</dbReference>
<dbReference type="InterPro" id="IPR004712">
    <property type="entry name" value="Na+/H+_antiporter_fungi"/>
</dbReference>
<evidence type="ECO:0000256" key="5">
    <source>
        <dbReference type="SAM" id="Phobius"/>
    </source>
</evidence>
<dbReference type="GO" id="GO:0015385">
    <property type="term" value="F:sodium:proton antiporter activity"/>
    <property type="evidence" value="ECO:0007669"/>
    <property type="project" value="InterPro"/>
</dbReference>
<dbReference type="GO" id="GO:0005886">
    <property type="term" value="C:plasma membrane"/>
    <property type="evidence" value="ECO:0007669"/>
    <property type="project" value="InterPro"/>
</dbReference>
<feature type="transmembrane region" description="Helical" evidence="5">
    <location>
        <begin position="475"/>
        <end position="498"/>
    </location>
</feature>
<feature type="transmembrane region" description="Helical" evidence="5">
    <location>
        <begin position="33"/>
        <end position="53"/>
    </location>
</feature>
<feature type="transmembrane region" description="Helical" evidence="5">
    <location>
        <begin position="105"/>
        <end position="127"/>
    </location>
</feature>
<evidence type="ECO:0000313" key="8">
    <source>
        <dbReference type="Proteomes" id="UP000054342"/>
    </source>
</evidence>
<evidence type="ECO:0000256" key="4">
    <source>
        <dbReference type="ARBA" id="ARBA00023136"/>
    </source>
</evidence>
<dbReference type="GO" id="GO:0042391">
    <property type="term" value="P:regulation of membrane potential"/>
    <property type="evidence" value="ECO:0007669"/>
    <property type="project" value="InterPro"/>
</dbReference>
<keyword evidence="2 5" id="KW-0812">Transmembrane</keyword>
<dbReference type="AlphaFoldDB" id="A0A0D2BAJ6"/>
<dbReference type="GeneID" id="25332854"/>
<protein>
    <recommendedName>
        <fullName evidence="6">Cation/H+ exchanger transmembrane domain-containing protein</fullName>
    </recommendedName>
</protein>
<keyword evidence="4 5" id="KW-0472">Membrane</keyword>
<feature type="transmembrane region" description="Helical" evidence="5">
    <location>
        <begin position="133"/>
        <end position="155"/>
    </location>
</feature>
<feature type="transmembrane region" description="Helical" evidence="5">
    <location>
        <begin position="394"/>
        <end position="417"/>
    </location>
</feature>
<dbReference type="Proteomes" id="UP000054342">
    <property type="component" value="Unassembled WGS sequence"/>
</dbReference>
<evidence type="ECO:0000259" key="6">
    <source>
        <dbReference type="Pfam" id="PF00999"/>
    </source>
</evidence>
<dbReference type="PANTHER" id="PTHR31382:SF3">
    <property type="entry name" value="SODIUM ION_PROTON EXCHANGER (EUROFUNG)"/>
    <property type="match status" value="1"/>
</dbReference>
<feature type="transmembrane region" description="Helical" evidence="5">
    <location>
        <begin position="365"/>
        <end position="382"/>
    </location>
</feature>
<dbReference type="OrthoDB" id="5327978at2759"/>
<reference evidence="7 8" key="1">
    <citation type="submission" date="2015-01" db="EMBL/GenBank/DDBJ databases">
        <title>The Genome Sequence of Exophiala xenobiotica CBS118157.</title>
        <authorList>
            <consortium name="The Broad Institute Genomics Platform"/>
            <person name="Cuomo C."/>
            <person name="de Hoog S."/>
            <person name="Gorbushina A."/>
            <person name="Stielow B."/>
            <person name="Teixiera M."/>
            <person name="Abouelleil A."/>
            <person name="Chapman S.B."/>
            <person name="Priest M."/>
            <person name="Young S.K."/>
            <person name="Wortman J."/>
            <person name="Nusbaum C."/>
            <person name="Birren B."/>
        </authorList>
    </citation>
    <scope>NUCLEOTIDE SEQUENCE [LARGE SCALE GENOMIC DNA]</scope>
    <source>
        <strain evidence="7 8">CBS 118157</strain>
    </source>
</reference>
<evidence type="ECO:0000256" key="3">
    <source>
        <dbReference type="ARBA" id="ARBA00022989"/>
    </source>
</evidence>
<dbReference type="InterPro" id="IPR006153">
    <property type="entry name" value="Cation/H_exchanger_TM"/>
</dbReference>